<dbReference type="Proteomes" id="UP000030392">
    <property type="component" value="Unassembled WGS sequence"/>
</dbReference>
<accession>A0A0A2BZX8</accession>
<gene>
    <name evidence="2" type="ORF">EV03_2021</name>
</gene>
<feature type="transmembrane region" description="Helical" evidence="1">
    <location>
        <begin position="53"/>
        <end position="70"/>
    </location>
</feature>
<dbReference type="AlphaFoldDB" id="A0A0A2BZX8"/>
<proteinExistence type="predicted"/>
<reference evidence="3" key="1">
    <citation type="journal article" date="2014" name="Sci. Data">
        <title>Genomes of diverse isolates of the marine cyanobacterium Prochlorococcus.</title>
        <authorList>
            <person name="Biller S."/>
            <person name="Berube P."/>
            <person name="Thompson J."/>
            <person name="Kelly L."/>
            <person name="Roggensack S."/>
            <person name="Awad L."/>
            <person name="Roache-Johnson K."/>
            <person name="Ding H."/>
            <person name="Giovannoni S.J."/>
            <person name="Moore L.R."/>
            <person name="Chisholm S.W."/>
        </authorList>
    </citation>
    <scope>NUCLEOTIDE SEQUENCE [LARGE SCALE GENOMIC DNA]</scope>
    <source>
        <strain evidence="3">PAC1</strain>
    </source>
</reference>
<evidence type="ECO:0000256" key="1">
    <source>
        <dbReference type="SAM" id="Phobius"/>
    </source>
</evidence>
<evidence type="ECO:0000313" key="2">
    <source>
        <dbReference type="EMBL" id="KGG19636.1"/>
    </source>
</evidence>
<evidence type="ECO:0000313" key="3">
    <source>
        <dbReference type="Proteomes" id="UP000030392"/>
    </source>
</evidence>
<keyword evidence="1" id="KW-0812">Transmembrane</keyword>
<sequence length="71" mass="7792">MIGNKCLVCGSSNMRADRALSGRLVCNSCGTPFGVGRRVNNKKGIYSKFSFDNKYILFICILIVAFILVVV</sequence>
<dbReference type="EMBL" id="JNAX01000015">
    <property type="protein sequence ID" value="KGG19636.1"/>
    <property type="molecule type" value="Genomic_DNA"/>
</dbReference>
<evidence type="ECO:0008006" key="4">
    <source>
        <dbReference type="Google" id="ProtNLM"/>
    </source>
</evidence>
<protein>
    <recommendedName>
        <fullName evidence="4">Zn-ribbon protein</fullName>
    </recommendedName>
</protein>
<dbReference type="RefSeq" id="WP_036907340.1">
    <property type="nucleotide sequence ID" value="NZ_CP138967.1"/>
</dbReference>
<name>A0A0A2BZX8_PROMR</name>
<keyword evidence="1" id="KW-0472">Membrane</keyword>
<comment type="caution">
    <text evidence="2">The sequence shown here is derived from an EMBL/GenBank/DDBJ whole genome shotgun (WGS) entry which is preliminary data.</text>
</comment>
<organism evidence="2 3">
    <name type="scientific">Prochlorococcus marinus str. PAC1</name>
    <dbReference type="NCBI Taxonomy" id="59924"/>
    <lineage>
        <taxon>Bacteria</taxon>
        <taxon>Bacillati</taxon>
        <taxon>Cyanobacteriota</taxon>
        <taxon>Cyanophyceae</taxon>
        <taxon>Synechococcales</taxon>
        <taxon>Prochlorococcaceae</taxon>
        <taxon>Prochlorococcus</taxon>
    </lineage>
</organism>
<keyword evidence="1" id="KW-1133">Transmembrane helix</keyword>